<comment type="caution">
    <text evidence="2">The sequence shown here is derived from an EMBL/GenBank/DDBJ whole genome shotgun (WGS) entry which is preliminary data.</text>
</comment>
<protein>
    <recommendedName>
        <fullName evidence="4">F-box domain-containing protein</fullName>
    </recommendedName>
</protein>
<reference evidence="2 3" key="1">
    <citation type="journal article" date="2017" name="Nat. Commun.">
        <title>Genome assembly with in vitro proximity ligation data and whole-genome triplication in lettuce.</title>
        <authorList>
            <person name="Reyes-Chin-Wo S."/>
            <person name="Wang Z."/>
            <person name="Yang X."/>
            <person name="Kozik A."/>
            <person name="Arikit S."/>
            <person name="Song C."/>
            <person name="Xia L."/>
            <person name="Froenicke L."/>
            <person name="Lavelle D.O."/>
            <person name="Truco M.J."/>
            <person name="Xia R."/>
            <person name="Zhu S."/>
            <person name="Xu C."/>
            <person name="Xu H."/>
            <person name="Xu X."/>
            <person name="Cox K."/>
            <person name="Korf I."/>
            <person name="Meyers B.C."/>
            <person name="Michelmore R.W."/>
        </authorList>
    </citation>
    <scope>NUCLEOTIDE SEQUENCE [LARGE SCALE GENOMIC DNA]</scope>
    <source>
        <strain evidence="3">cv. Salinas</strain>
        <tissue evidence="2">Seedlings</tissue>
    </source>
</reference>
<evidence type="ECO:0008006" key="4">
    <source>
        <dbReference type="Google" id="ProtNLM"/>
    </source>
</evidence>
<dbReference type="AlphaFoldDB" id="A0A9R1X346"/>
<evidence type="ECO:0000256" key="1">
    <source>
        <dbReference type="SAM" id="SignalP"/>
    </source>
</evidence>
<evidence type="ECO:0000313" key="3">
    <source>
        <dbReference type="Proteomes" id="UP000235145"/>
    </source>
</evidence>
<name>A0A9R1X346_LACSA</name>
<dbReference type="SUPFAM" id="SSF81383">
    <property type="entry name" value="F-box domain"/>
    <property type="match status" value="1"/>
</dbReference>
<feature type="chain" id="PRO_5040109146" description="F-box domain-containing protein" evidence="1">
    <location>
        <begin position="25"/>
        <end position="307"/>
    </location>
</feature>
<gene>
    <name evidence="2" type="ORF">LSAT_V11C800412340</name>
</gene>
<accession>A0A9R1X346</accession>
<proteinExistence type="predicted"/>
<keyword evidence="1" id="KW-0732">Signal</keyword>
<dbReference type="InterPro" id="IPR036047">
    <property type="entry name" value="F-box-like_dom_sf"/>
</dbReference>
<dbReference type="Proteomes" id="UP000235145">
    <property type="component" value="Unassembled WGS sequence"/>
</dbReference>
<sequence>MGQLRLCVSSDGLLLAAASILAHGQNSYYASFDGFIESRSTDSHQNDDDFIERAIHLSSVLVEAAKRSARKRSSVHNASVWPLSPDLTINVFSMLDTQSLFCAGATCSFFKKCAIDPLCYININLGTLTPKIKPKSKDPNNKDDMVSKMIQRAGSALHTHTLTNIYFFNLRSIKLGVLPPYISDGDDERSYKQFLKIEESPFLTGFCLSSLSTNGGVPGSRLRSLHLYRIKMKDETTLSDALSASLSVCHSLVELKFVGMMDVYISRILECVSRYCRLLEHFIFEFSGDCRINSICEISSHTQRRQT</sequence>
<dbReference type="EMBL" id="NBSK02000008">
    <property type="protein sequence ID" value="KAJ0194387.1"/>
    <property type="molecule type" value="Genomic_DNA"/>
</dbReference>
<organism evidence="2 3">
    <name type="scientific">Lactuca sativa</name>
    <name type="common">Garden lettuce</name>
    <dbReference type="NCBI Taxonomy" id="4236"/>
    <lineage>
        <taxon>Eukaryota</taxon>
        <taxon>Viridiplantae</taxon>
        <taxon>Streptophyta</taxon>
        <taxon>Embryophyta</taxon>
        <taxon>Tracheophyta</taxon>
        <taxon>Spermatophyta</taxon>
        <taxon>Magnoliopsida</taxon>
        <taxon>eudicotyledons</taxon>
        <taxon>Gunneridae</taxon>
        <taxon>Pentapetalae</taxon>
        <taxon>asterids</taxon>
        <taxon>campanulids</taxon>
        <taxon>Asterales</taxon>
        <taxon>Asteraceae</taxon>
        <taxon>Cichorioideae</taxon>
        <taxon>Cichorieae</taxon>
        <taxon>Lactucinae</taxon>
        <taxon>Lactuca</taxon>
    </lineage>
</organism>
<evidence type="ECO:0000313" key="2">
    <source>
        <dbReference type="EMBL" id="KAJ0194387.1"/>
    </source>
</evidence>
<keyword evidence="3" id="KW-1185">Reference proteome</keyword>
<feature type="signal peptide" evidence="1">
    <location>
        <begin position="1"/>
        <end position="24"/>
    </location>
</feature>